<dbReference type="AlphaFoldDB" id="A0A4Q7WZV2"/>
<evidence type="ECO:0000313" key="3">
    <source>
        <dbReference type="Proteomes" id="UP000292027"/>
    </source>
</evidence>
<feature type="transmembrane region" description="Helical" evidence="1">
    <location>
        <begin position="126"/>
        <end position="145"/>
    </location>
</feature>
<sequence length="160" mass="16511">MSAVIGILVGLLVLVRVIGRQVTGSLVTQKSLFLMPVILLGVGLLSLSSAVHSATSGQLAFLALDCVVLAGFGVARGASVRLSSTGQGLYQKGTAATLVLWLVTIALRVGTSFASAALWPHNNFGTSTLALTIGVTLAAQSAMIYRRSLAMNIPFAAERV</sequence>
<keyword evidence="3" id="KW-1185">Reference proteome</keyword>
<reference evidence="2 3" key="1">
    <citation type="journal article" date="2015" name="Stand. Genomic Sci.">
        <title>Genomic Encyclopedia of Bacterial and Archaeal Type Strains, Phase III: the genomes of soil and plant-associated and newly described type strains.</title>
        <authorList>
            <person name="Whitman W.B."/>
            <person name="Woyke T."/>
            <person name="Klenk H.P."/>
            <person name="Zhou Y."/>
            <person name="Lilburn T.G."/>
            <person name="Beck B.J."/>
            <person name="De Vos P."/>
            <person name="Vandamme P."/>
            <person name="Eisen J.A."/>
            <person name="Garrity G."/>
            <person name="Hugenholtz P."/>
            <person name="Kyrpides N.C."/>
        </authorList>
    </citation>
    <scope>NUCLEOTIDE SEQUENCE [LARGE SCALE GENOMIC DNA]</scope>
    <source>
        <strain evidence="2 3">VKM Ac-2540</strain>
    </source>
</reference>
<proteinExistence type="predicted"/>
<feature type="transmembrane region" description="Helical" evidence="1">
    <location>
        <begin position="29"/>
        <end position="47"/>
    </location>
</feature>
<gene>
    <name evidence="2" type="ORF">EV645_3627</name>
</gene>
<protein>
    <recommendedName>
        <fullName evidence="4">DUF1453 domain-containing protein</fullName>
    </recommendedName>
</protein>
<name>A0A4Q7WZV2_9ACTN</name>
<feature type="transmembrane region" description="Helical" evidence="1">
    <location>
        <begin position="59"/>
        <end position="78"/>
    </location>
</feature>
<evidence type="ECO:0008006" key="4">
    <source>
        <dbReference type="Google" id="ProtNLM"/>
    </source>
</evidence>
<accession>A0A4Q7WZV2</accession>
<dbReference type="EMBL" id="SHKR01000012">
    <property type="protein sequence ID" value="RZU16081.1"/>
    <property type="molecule type" value="Genomic_DNA"/>
</dbReference>
<comment type="caution">
    <text evidence="2">The sequence shown here is derived from an EMBL/GenBank/DDBJ whole genome shotgun (WGS) entry which is preliminary data.</text>
</comment>
<keyword evidence="1" id="KW-0812">Transmembrane</keyword>
<keyword evidence="1" id="KW-0472">Membrane</keyword>
<evidence type="ECO:0000313" key="2">
    <source>
        <dbReference type="EMBL" id="RZU16081.1"/>
    </source>
</evidence>
<feature type="transmembrane region" description="Helical" evidence="1">
    <location>
        <begin position="98"/>
        <end position="119"/>
    </location>
</feature>
<dbReference type="Proteomes" id="UP000292027">
    <property type="component" value="Unassembled WGS sequence"/>
</dbReference>
<organism evidence="2 3">
    <name type="scientific">Kribbella rubisoli</name>
    <dbReference type="NCBI Taxonomy" id="3075929"/>
    <lineage>
        <taxon>Bacteria</taxon>
        <taxon>Bacillati</taxon>
        <taxon>Actinomycetota</taxon>
        <taxon>Actinomycetes</taxon>
        <taxon>Propionibacteriales</taxon>
        <taxon>Kribbellaceae</taxon>
        <taxon>Kribbella</taxon>
    </lineage>
</organism>
<evidence type="ECO:0000256" key="1">
    <source>
        <dbReference type="SAM" id="Phobius"/>
    </source>
</evidence>
<keyword evidence="1" id="KW-1133">Transmembrane helix</keyword>